<keyword evidence="5" id="KW-1185">Reference proteome</keyword>
<dbReference type="InterPro" id="IPR050109">
    <property type="entry name" value="HTH-type_TetR-like_transc_reg"/>
</dbReference>
<evidence type="ECO:0000256" key="1">
    <source>
        <dbReference type="ARBA" id="ARBA00023125"/>
    </source>
</evidence>
<organism evidence="4 5">
    <name type="scientific">Yinghuangia aomiensis</name>
    <dbReference type="NCBI Taxonomy" id="676205"/>
    <lineage>
        <taxon>Bacteria</taxon>
        <taxon>Bacillati</taxon>
        <taxon>Actinomycetota</taxon>
        <taxon>Actinomycetes</taxon>
        <taxon>Kitasatosporales</taxon>
        <taxon>Streptomycetaceae</taxon>
        <taxon>Yinghuangia</taxon>
    </lineage>
</organism>
<dbReference type="InterPro" id="IPR001647">
    <property type="entry name" value="HTH_TetR"/>
</dbReference>
<reference evidence="5" key="1">
    <citation type="journal article" date="2019" name="Int. J. Syst. Evol. Microbiol.">
        <title>The Global Catalogue of Microorganisms (GCM) 10K type strain sequencing project: providing services to taxonomists for standard genome sequencing and annotation.</title>
        <authorList>
            <consortium name="The Broad Institute Genomics Platform"/>
            <consortium name="The Broad Institute Genome Sequencing Center for Infectious Disease"/>
            <person name="Wu L."/>
            <person name="Ma J."/>
        </authorList>
    </citation>
    <scope>NUCLEOTIDE SEQUENCE [LARGE SCALE GENOMIC DNA]</scope>
    <source>
        <strain evidence="5">JCM 17986</strain>
    </source>
</reference>
<sequence length="203" mass="21570">MATRASATADHADVPRARSAEATAAALLDAAVARFARDGYEATSVRDIAADAGVNPALIYRYFGSKEKLFVEAVTHERNPASIINGPVHELADRSVSWFRSRPTGFAGESPLVLMVQCAGREGVAELLREQLRANISTLAEKLEGPDAEIRAALLLSLNIGMGMITSIADVRILADAPPERLQAYLADAFAPLIADPETATDA</sequence>
<evidence type="ECO:0000313" key="4">
    <source>
        <dbReference type="EMBL" id="GAA4955841.1"/>
    </source>
</evidence>
<evidence type="ECO:0000313" key="5">
    <source>
        <dbReference type="Proteomes" id="UP001500466"/>
    </source>
</evidence>
<evidence type="ECO:0000259" key="3">
    <source>
        <dbReference type="PROSITE" id="PS50977"/>
    </source>
</evidence>
<dbReference type="EMBL" id="BAABHS010000005">
    <property type="protein sequence ID" value="GAA4955841.1"/>
    <property type="molecule type" value="Genomic_DNA"/>
</dbReference>
<feature type="DNA-binding region" description="H-T-H motif" evidence="2">
    <location>
        <begin position="44"/>
        <end position="63"/>
    </location>
</feature>
<name>A0ABP9GXN5_9ACTN</name>
<dbReference type="Pfam" id="PF17920">
    <property type="entry name" value="TetR_C_16"/>
    <property type="match status" value="1"/>
</dbReference>
<proteinExistence type="predicted"/>
<dbReference type="Pfam" id="PF00440">
    <property type="entry name" value="TetR_N"/>
    <property type="match status" value="1"/>
</dbReference>
<dbReference type="PRINTS" id="PR00455">
    <property type="entry name" value="HTHTETR"/>
</dbReference>
<dbReference type="Proteomes" id="UP001500466">
    <property type="component" value="Unassembled WGS sequence"/>
</dbReference>
<dbReference type="SUPFAM" id="SSF48498">
    <property type="entry name" value="Tetracyclin repressor-like, C-terminal domain"/>
    <property type="match status" value="1"/>
</dbReference>
<dbReference type="InterPro" id="IPR041678">
    <property type="entry name" value="TetR_C_16"/>
</dbReference>
<keyword evidence="1 2" id="KW-0238">DNA-binding</keyword>
<protein>
    <submittedName>
        <fullName evidence="4">TetR family transcriptional regulator</fullName>
    </submittedName>
</protein>
<evidence type="ECO:0000256" key="2">
    <source>
        <dbReference type="PROSITE-ProRule" id="PRU00335"/>
    </source>
</evidence>
<accession>A0ABP9GXN5</accession>
<feature type="domain" description="HTH tetR-type" evidence="3">
    <location>
        <begin position="21"/>
        <end position="81"/>
    </location>
</feature>
<dbReference type="RefSeq" id="WP_345674734.1">
    <property type="nucleotide sequence ID" value="NZ_BAABHS010000005.1"/>
</dbReference>
<dbReference type="PROSITE" id="PS50977">
    <property type="entry name" value="HTH_TETR_2"/>
    <property type="match status" value="1"/>
</dbReference>
<gene>
    <name evidence="4" type="ORF">GCM10023205_17270</name>
</gene>
<comment type="caution">
    <text evidence="4">The sequence shown here is derived from an EMBL/GenBank/DDBJ whole genome shotgun (WGS) entry which is preliminary data.</text>
</comment>
<dbReference type="PANTHER" id="PTHR30055">
    <property type="entry name" value="HTH-TYPE TRANSCRIPTIONAL REGULATOR RUTR"/>
    <property type="match status" value="1"/>
</dbReference>
<dbReference type="PANTHER" id="PTHR30055:SF146">
    <property type="entry name" value="HTH-TYPE TRANSCRIPTIONAL DUAL REGULATOR CECR"/>
    <property type="match status" value="1"/>
</dbReference>
<dbReference type="InterPro" id="IPR009057">
    <property type="entry name" value="Homeodomain-like_sf"/>
</dbReference>
<dbReference type="SUPFAM" id="SSF46689">
    <property type="entry name" value="Homeodomain-like"/>
    <property type="match status" value="1"/>
</dbReference>
<dbReference type="Gene3D" id="1.10.357.10">
    <property type="entry name" value="Tetracycline Repressor, domain 2"/>
    <property type="match status" value="1"/>
</dbReference>
<dbReference type="InterPro" id="IPR023772">
    <property type="entry name" value="DNA-bd_HTH_TetR-type_CS"/>
</dbReference>
<dbReference type="InterPro" id="IPR036271">
    <property type="entry name" value="Tet_transcr_reg_TetR-rel_C_sf"/>
</dbReference>
<dbReference type="PROSITE" id="PS01081">
    <property type="entry name" value="HTH_TETR_1"/>
    <property type="match status" value="1"/>
</dbReference>